<dbReference type="OrthoDB" id="9784272at2"/>
<dbReference type="InterPro" id="IPR007627">
    <property type="entry name" value="RNA_pol_sigma70_r2"/>
</dbReference>
<sequence>MSTAGVFAQSDAILFARVQAGDEKVMGLLYDLYSSVVYSIALAVVSSTDNAEDVLHETFMQLWREPTSFALRDGSLKASLATSTFRRAVQVRDKYQAAAFTASKNKEETL</sequence>
<dbReference type="eggNOG" id="COG1595">
    <property type="taxonomic scope" value="Bacteria"/>
</dbReference>
<feature type="domain" description="RNA polymerase sigma-70 region 2" evidence="1">
    <location>
        <begin position="29"/>
        <end position="82"/>
    </location>
</feature>
<dbReference type="STRING" id="1198114.AciX9_2563"/>
<dbReference type="KEGG" id="acm:AciX9_2563"/>
<dbReference type="PaxDb" id="1198114-AciX9_2563"/>
<dbReference type="AlphaFoldDB" id="E8WVR1"/>
<dbReference type="InterPro" id="IPR013325">
    <property type="entry name" value="RNA_pol_sigma_r2"/>
</dbReference>
<evidence type="ECO:0000259" key="1">
    <source>
        <dbReference type="Pfam" id="PF04542"/>
    </source>
</evidence>
<dbReference type="GO" id="GO:0003700">
    <property type="term" value="F:DNA-binding transcription factor activity"/>
    <property type="evidence" value="ECO:0007669"/>
    <property type="project" value="InterPro"/>
</dbReference>
<reference evidence="3" key="1">
    <citation type="submission" date="2011-01" db="EMBL/GenBank/DDBJ databases">
        <title>Complete sequence of chromosome of Acidobacterium sp. MP5ACTX9.</title>
        <authorList>
            <consortium name="US DOE Joint Genome Institute"/>
            <person name="Lucas S."/>
            <person name="Copeland A."/>
            <person name="Lapidus A."/>
            <person name="Cheng J.-F."/>
            <person name="Goodwin L."/>
            <person name="Pitluck S."/>
            <person name="Teshima H."/>
            <person name="Detter J.C."/>
            <person name="Han C."/>
            <person name="Tapia R."/>
            <person name="Land M."/>
            <person name="Hauser L."/>
            <person name="Kyrpides N."/>
            <person name="Ivanova N."/>
            <person name="Ovchinnikova G."/>
            <person name="Pagani I."/>
            <person name="Rawat S.R."/>
            <person name="Mannisto M."/>
            <person name="Haggblom M.M."/>
            <person name="Woyke T."/>
        </authorList>
    </citation>
    <scope>NUCLEOTIDE SEQUENCE [LARGE SCALE GENOMIC DNA]</scope>
    <source>
        <strain evidence="3">MP5ACTX9</strain>
    </source>
</reference>
<evidence type="ECO:0000313" key="3">
    <source>
        <dbReference type="Proteomes" id="UP000000343"/>
    </source>
</evidence>
<dbReference type="HOGENOM" id="CLU_2167401_0_0_0"/>
<dbReference type="GO" id="GO:0006352">
    <property type="term" value="P:DNA-templated transcription initiation"/>
    <property type="evidence" value="ECO:0007669"/>
    <property type="project" value="InterPro"/>
</dbReference>
<proteinExistence type="predicted"/>
<dbReference type="Proteomes" id="UP000000343">
    <property type="component" value="Chromosome"/>
</dbReference>
<evidence type="ECO:0000313" key="2">
    <source>
        <dbReference type="EMBL" id="ADW69590.1"/>
    </source>
</evidence>
<dbReference type="SUPFAM" id="SSF88946">
    <property type="entry name" value="Sigma2 domain of RNA polymerase sigma factors"/>
    <property type="match status" value="1"/>
</dbReference>
<accession>E8WVR1</accession>
<keyword evidence="3" id="KW-1185">Reference proteome</keyword>
<dbReference type="Pfam" id="PF04542">
    <property type="entry name" value="Sigma70_r2"/>
    <property type="match status" value="1"/>
</dbReference>
<gene>
    <name evidence="2" type="ordered locus">AciX9_2563</name>
</gene>
<name>E8WVR1_GRATM</name>
<dbReference type="EMBL" id="CP002480">
    <property type="protein sequence ID" value="ADW69590.1"/>
    <property type="molecule type" value="Genomic_DNA"/>
</dbReference>
<organism evidence="3">
    <name type="scientific">Granulicella tundricola (strain ATCC BAA-1859 / DSM 23138 / MP5ACTX9)</name>
    <dbReference type="NCBI Taxonomy" id="1198114"/>
    <lineage>
        <taxon>Bacteria</taxon>
        <taxon>Pseudomonadati</taxon>
        <taxon>Acidobacteriota</taxon>
        <taxon>Terriglobia</taxon>
        <taxon>Terriglobales</taxon>
        <taxon>Acidobacteriaceae</taxon>
        <taxon>Granulicella</taxon>
    </lineage>
</organism>
<protein>
    <submittedName>
        <fullName evidence="2">Sigma-70 region 2 domain protein</fullName>
    </submittedName>
</protein>
<dbReference type="Gene3D" id="1.10.1740.10">
    <property type="match status" value="1"/>
</dbReference>